<feature type="region of interest" description="Disordered" evidence="1">
    <location>
        <begin position="77"/>
        <end position="105"/>
    </location>
</feature>
<name>A0A9N8F440_9STRA</name>
<sequence length="404" mass="44700">MNRPRNVLLSQGDPREPVECKFQHAVGALKYSLTIHQTPEEEVWPGGALWDCGLLLAELLLAVGGMEALTTIHTLLPNDDDNEQQPNNKKHAGKNSKHASEKCTRTTNQLSRRLQTWLQQQQRNNQQQQIWKDSVESVLLHRSNLTVVELGCGVGLTGLVASIALGAVTTILTDLTVVVDQVTLPNLMQNTTQADNTKQQHKTTANSSSFQNINKKYPCRTLRHFRGGGKVMALPLCWGNFEEGERVLQVLKELQPSPNHNNTKGKGGKKGAKKAATDTSQNTSSTIYPDLILLGDVAYQHKPGAPSHFDILVESLQQLMPPLQNDNHKSQLLLFGTRLRMPASMDLLLLLQEHFTPVLTQPLPAQVLDPALEGVKHNMTIHIFTNKTTNNSKPSKEATTNTTK</sequence>
<dbReference type="EMBL" id="CAICTM010003509">
    <property type="protein sequence ID" value="CAB9531409.1"/>
    <property type="molecule type" value="Genomic_DNA"/>
</dbReference>
<feature type="compositionally biased region" description="Basic residues" evidence="1">
    <location>
        <begin position="88"/>
        <end position="97"/>
    </location>
</feature>
<feature type="region of interest" description="Disordered" evidence="1">
    <location>
        <begin position="253"/>
        <end position="282"/>
    </location>
</feature>
<dbReference type="Pfam" id="PF10294">
    <property type="entry name" value="Methyltransf_16"/>
    <property type="match status" value="1"/>
</dbReference>
<dbReference type="AlphaFoldDB" id="A0A9N8F440"/>
<dbReference type="PANTHER" id="PTHR14614">
    <property type="entry name" value="HEPATOCELLULAR CARCINOMA-ASSOCIATED ANTIGEN"/>
    <property type="match status" value="1"/>
</dbReference>
<evidence type="ECO:0000313" key="2">
    <source>
        <dbReference type="EMBL" id="CAB9531409.1"/>
    </source>
</evidence>
<protein>
    <submittedName>
        <fullName evidence="2">Uncharacterized protein</fullName>
    </submittedName>
</protein>
<keyword evidence="3" id="KW-1185">Reference proteome</keyword>
<dbReference type="OrthoDB" id="194386at2759"/>
<evidence type="ECO:0000313" key="3">
    <source>
        <dbReference type="Proteomes" id="UP001153069"/>
    </source>
</evidence>
<organism evidence="2 3">
    <name type="scientific">Seminavis robusta</name>
    <dbReference type="NCBI Taxonomy" id="568900"/>
    <lineage>
        <taxon>Eukaryota</taxon>
        <taxon>Sar</taxon>
        <taxon>Stramenopiles</taxon>
        <taxon>Ochrophyta</taxon>
        <taxon>Bacillariophyta</taxon>
        <taxon>Bacillariophyceae</taxon>
        <taxon>Bacillariophycidae</taxon>
        <taxon>Naviculales</taxon>
        <taxon>Naviculaceae</taxon>
        <taxon>Seminavis</taxon>
    </lineage>
</organism>
<dbReference type="SUPFAM" id="SSF53335">
    <property type="entry name" value="S-adenosyl-L-methionine-dependent methyltransferases"/>
    <property type="match status" value="1"/>
</dbReference>
<dbReference type="Gene3D" id="3.40.50.150">
    <property type="entry name" value="Vaccinia Virus protein VP39"/>
    <property type="match status" value="1"/>
</dbReference>
<dbReference type="InterPro" id="IPR029063">
    <property type="entry name" value="SAM-dependent_MTases_sf"/>
</dbReference>
<gene>
    <name evidence="2" type="ORF">SEMRO_3511_G348740.1</name>
</gene>
<dbReference type="Proteomes" id="UP001153069">
    <property type="component" value="Unassembled WGS sequence"/>
</dbReference>
<reference evidence="2" key="1">
    <citation type="submission" date="2020-06" db="EMBL/GenBank/DDBJ databases">
        <authorList>
            <consortium name="Plant Systems Biology data submission"/>
        </authorList>
    </citation>
    <scope>NUCLEOTIDE SEQUENCE</scope>
    <source>
        <strain evidence="2">D6</strain>
    </source>
</reference>
<accession>A0A9N8F440</accession>
<dbReference type="InterPro" id="IPR019410">
    <property type="entry name" value="Methyltransf_16"/>
</dbReference>
<proteinExistence type="predicted"/>
<evidence type="ECO:0000256" key="1">
    <source>
        <dbReference type="SAM" id="MobiDB-lite"/>
    </source>
</evidence>
<comment type="caution">
    <text evidence="2">The sequence shown here is derived from an EMBL/GenBank/DDBJ whole genome shotgun (WGS) entry which is preliminary data.</text>
</comment>